<dbReference type="WBParaSite" id="ACAC_0001051901-mRNA-1">
    <property type="protein sequence ID" value="ACAC_0001051901-mRNA-1"/>
    <property type="gene ID" value="ACAC_0001051901"/>
</dbReference>
<reference evidence="1" key="1">
    <citation type="submission" date="2012-09" db="EMBL/GenBank/DDBJ databases">
        <authorList>
            <person name="Martin A.A."/>
        </authorList>
    </citation>
    <scope>NUCLEOTIDE SEQUENCE</scope>
</reference>
<organism evidence="1 2">
    <name type="scientific">Angiostrongylus cantonensis</name>
    <name type="common">Rat lungworm</name>
    <dbReference type="NCBI Taxonomy" id="6313"/>
    <lineage>
        <taxon>Eukaryota</taxon>
        <taxon>Metazoa</taxon>
        <taxon>Ecdysozoa</taxon>
        <taxon>Nematoda</taxon>
        <taxon>Chromadorea</taxon>
        <taxon>Rhabditida</taxon>
        <taxon>Rhabditina</taxon>
        <taxon>Rhabditomorpha</taxon>
        <taxon>Strongyloidea</taxon>
        <taxon>Metastrongylidae</taxon>
        <taxon>Angiostrongylus</taxon>
    </lineage>
</organism>
<evidence type="ECO:0000313" key="2">
    <source>
        <dbReference type="WBParaSite" id="ACAC_0001051901-mRNA-1"/>
    </source>
</evidence>
<accession>A0A0K0DH82</accession>
<evidence type="ECO:0000313" key="1">
    <source>
        <dbReference type="Proteomes" id="UP000035642"/>
    </source>
</evidence>
<dbReference type="AlphaFoldDB" id="A0A0K0DH82"/>
<protein>
    <submittedName>
        <fullName evidence="2">Retrotrans_gag domain-containing protein</fullName>
    </submittedName>
</protein>
<name>A0A0K0DH82_ANGCA</name>
<dbReference type="Pfam" id="PF03564">
    <property type="entry name" value="DUF1759"/>
    <property type="match status" value="1"/>
</dbReference>
<dbReference type="PANTHER" id="PTHR22954">
    <property type="entry name" value="RETROVIRAL PROTEASE-RELATED"/>
    <property type="match status" value="1"/>
</dbReference>
<proteinExistence type="predicted"/>
<keyword evidence="1" id="KW-1185">Reference proteome</keyword>
<dbReference type="PANTHER" id="PTHR22954:SF3">
    <property type="entry name" value="PROTEIN CBG08539"/>
    <property type="match status" value="1"/>
</dbReference>
<dbReference type="Proteomes" id="UP000035642">
    <property type="component" value="Unassembled WGS sequence"/>
</dbReference>
<reference evidence="2" key="2">
    <citation type="submission" date="2017-02" db="UniProtKB">
        <authorList>
            <consortium name="WormBaseParasite"/>
        </authorList>
    </citation>
    <scope>IDENTIFICATION</scope>
</reference>
<dbReference type="InterPro" id="IPR005312">
    <property type="entry name" value="DUF1759"/>
</dbReference>
<sequence>MNNVQIALDEYNTEADHLDPNIPKIEDARSRINANTEKTLERLDRATNYLLNPPAAKLPPIPIPKFTGKLWEWDIFWEAFNHSVRSQKMDDFLKMNYLLDSLKGKAKAFAKQYKIARESYQMVISNLKTRYGNKQALVNELLNRVQTAQANNERLADQQTLCEYLFSTTSQLAQNGEFVDTMYLQKQLLIKFTVNI</sequence>